<keyword evidence="5" id="KW-0804">Transcription</keyword>
<dbReference type="Gene3D" id="6.10.160.20">
    <property type="match status" value="1"/>
</dbReference>
<comment type="subcellular location">
    <subcellularLocation>
        <location evidence="1">Nucleus</location>
    </subcellularLocation>
</comment>
<dbReference type="EMBL" id="FNXT01001237">
    <property type="protein sequence ID" value="SZX75619.1"/>
    <property type="molecule type" value="Genomic_DNA"/>
</dbReference>
<dbReference type="InterPro" id="IPR038291">
    <property type="entry name" value="SAP30_C_sf"/>
</dbReference>
<evidence type="ECO:0000259" key="8">
    <source>
        <dbReference type="Pfam" id="PF13867"/>
    </source>
</evidence>
<dbReference type="GO" id="GO:0006355">
    <property type="term" value="P:regulation of DNA-templated transcription"/>
    <property type="evidence" value="ECO:0007669"/>
    <property type="project" value="TreeGrafter"/>
</dbReference>
<keyword evidence="3" id="KW-0678">Repressor</keyword>
<dbReference type="PANTHER" id="PTHR13286">
    <property type="entry name" value="SAP30"/>
    <property type="match status" value="1"/>
</dbReference>
<evidence type="ECO:0000313" key="9">
    <source>
        <dbReference type="EMBL" id="SZX75619.1"/>
    </source>
</evidence>
<keyword evidence="7" id="KW-0732">Signal</keyword>
<keyword evidence="6" id="KW-0539">Nucleus</keyword>
<feature type="signal peptide" evidence="7">
    <location>
        <begin position="1"/>
        <end position="16"/>
    </location>
</feature>
<evidence type="ECO:0000256" key="2">
    <source>
        <dbReference type="ARBA" id="ARBA00006283"/>
    </source>
</evidence>
<sequence length="155" mass="17160">MVLLLLQSCLIPNGEAHLLFGRSLFCSDLFTQMGRLSKRTIQCRLARKQRDQPKGDHLGVSAEGMKASPSRSTMMRAAAFGSIIDFDKLGEESLQRYQQTYGLGLTPSSSRADLVWACKHHFMYQEVVDEGSLLFGFVAALRKDSSSDSSLSSMC</sequence>
<evidence type="ECO:0000256" key="6">
    <source>
        <dbReference type="ARBA" id="ARBA00023242"/>
    </source>
</evidence>
<dbReference type="GO" id="GO:0000118">
    <property type="term" value="C:histone deacetylase complex"/>
    <property type="evidence" value="ECO:0007669"/>
    <property type="project" value="TreeGrafter"/>
</dbReference>
<evidence type="ECO:0000256" key="5">
    <source>
        <dbReference type="ARBA" id="ARBA00023163"/>
    </source>
</evidence>
<reference evidence="9 10" key="1">
    <citation type="submission" date="2016-10" db="EMBL/GenBank/DDBJ databases">
        <authorList>
            <person name="Cai Z."/>
        </authorList>
    </citation>
    <scope>NUCLEOTIDE SEQUENCE [LARGE SCALE GENOMIC DNA]</scope>
</reference>
<feature type="domain" description="Histone deacetylase complex subunit SAP30 Sin3 binding" evidence="8">
    <location>
        <begin position="90"/>
        <end position="141"/>
    </location>
</feature>
<dbReference type="InterPro" id="IPR024145">
    <property type="entry name" value="His_deAcase_SAP30/SAP30L"/>
</dbReference>
<organism evidence="9 10">
    <name type="scientific">Tetradesmus obliquus</name>
    <name type="common">Green alga</name>
    <name type="synonym">Acutodesmus obliquus</name>
    <dbReference type="NCBI Taxonomy" id="3088"/>
    <lineage>
        <taxon>Eukaryota</taxon>
        <taxon>Viridiplantae</taxon>
        <taxon>Chlorophyta</taxon>
        <taxon>core chlorophytes</taxon>
        <taxon>Chlorophyceae</taxon>
        <taxon>CS clade</taxon>
        <taxon>Sphaeropleales</taxon>
        <taxon>Scenedesmaceae</taxon>
        <taxon>Tetradesmus</taxon>
    </lineage>
</organism>
<dbReference type="OrthoDB" id="10319805at2759"/>
<evidence type="ECO:0000313" key="10">
    <source>
        <dbReference type="Proteomes" id="UP000256970"/>
    </source>
</evidence>
<dbReference type="PANTHER" id="PTHR13286:SF6">
    <property type="entry name" value="HISTONE DEACETYLASE COMPLEX SUBUNIT SAP30L-RELATED"/>
    <property type="match status" value="1"/>
</dbReference>
<comment type="similarity">
    <text evidence="2">Belongs to the SAP30 family.</text>
</comment>
<keyword evidence="4" id="KW-0805">Transcription regulation</keyword>
<feature type="chain" id="PRO_5016797419" description="Histone deacetylase complex subunit SAP30 Sin3 binding domain-containing protein" evidence="7">
    <location>
        <begin position="17"/>
        <end position="155"/>
    </location>
</feature>
<evidence type="ECO:0000256" key="3">
    <source>
        <dbReference type="ARBA" id="ARBA00022491"/>
    </source>
</evidence>
<dbReference type="InterPro" id="IPR025718">
    <property type="entry name" value="SAP30_Sin3-bd"/>
</dbReference>
<protein>
    <recommendedName>
        <fullName evidence="8">Histone deacetylase complex subunit SAP30 Sin3 binding domain-containing protein</fullName>
    </recommendedName>
</protein>
<name>A0A383WEV3_TETOB</name>
<evidence type="ECO:0000256" key="1">
    <source>
        <dbReference type="ARBA" id="ARBA00004123"/>
    </source>
</evidence>
<gene>
    <name evidence="9" type="ORF">BQ4739_LOCUS15897</name>
</gene>
<dbReference type="Proteomes" id="UP000256970">
    <property type="component" value="Unassembled WGS sequence"/>
</dbReference>
<evidence type="ECO:0000256" key="4">
    <source>
        <dbReference type="ARBA" id="ARBA00023015"/>
    </source>
</evidence>
<proteinExistence type="inferred from homology"/>
<accession>A0A383WEV3</accession>
<keyword evidence="10" id="KW-1185">Reference proteome</keyword>
<dbReference type="AlphaFoldDB" id="A0A383WEV3"/>
<dbReference type="Pfam" id="PF13867">
    <property type="entry name" value="SAP30_Sin3_bdg"/>
    <property type="match status" value="1"/>
</dbReference>
<evidence type="ECO:0000256" key="7">
    <source>
        <dbReference type="SAM" id="SignalP"/>
    </source>
</evidence>
<dbReference type="GO" id="GO:0003712">
    <property type="term" value="F:transcription coregulator activity"/>
    <property type="evidence" value="ECO:0007669"/>
    <property type="project" value="TreeGrafter"/>
</dbReference>